<evidence type="ECO:0000313" key="1">
    <source>
        <dbReference type="EMBL" id="KAI4299575.1"/>
    </source>
</evidence>
<sequence length="164" mass="17622">MASQMMLLLLFFCIISFSFPVVAKSSEKLEQPVVTQPPMNTEVKCGSCPCGYPCGQQLDPPSPPPPPPPSIRDSENCSPPPPPPPPTPTLSPPPLPTPSPPRFIYVTGEPGIVSQTNPNPYNWGDYHSAAQKRDVGLLLLAALALLSFTMVSGLSHEAELVFFE</sequence>
<name>A0ACB9KQI3_BAUVA</name>
<evidence type="ECO:0000313" key="2">
    <source>
        <dbReference type="Proteomes" id="UP000828941"/>
    </source>
</evidence>
<organism evidence="1 2">
    <name type="scientific">Bauhinia variegata</name>
    <name type="common">Purple orchid tree</name>
    <name type="synonym">Phanera variegata</name>
    <dbReference type="NCBI Taxonomy" id="167791"/>
    <lineage>
        <taxon>Eukaryota</taxon>
        <taxon>Viridiplantae</taxon>
        <taxon>Streptophyta</taxon>
        <taxon>Embryophyta</taxon>
        <taxon>Tracheophyta</taxon>
        <taxon>Spermatophyta</taxon>
        <taxon>Magnoliopsida</taxon>
        <taxon>eudicotyledons</taxon>
        <taxon>Gunneridae</taxon>
        <taxon>Pentapetalae</taxon>
        <taxon>rosids</taxon>
        <taxon>fabids</taxon>
        <taxon>Fabales</taxon>
        <taxon>Fabaceae</taxon>
        <taxon>Cercidoideae</taxon>
        <taxon>Cercideae</taxon>
        <taxon>Bauhiniinae</taxon>
        <taxon>Bauhinia</taxon>
    </lineage>
</organism>
<comment type="caution">
    <text evidence="1">The sequence shown here is derived from an EMBL/GenBank/DDBJ whole genome shotgun (WGS) entry which is preliminary data.</text>
</comment>
<accession>A0ACB9KQI3</accession>
<dbReference type="EMBL" id="CM039438">
    <property type="protein sequence ID" value="KAI4299575.1"/>
    <property type="molecule type" value="Genomic_DNA"/>
</dbReference>
<dbReference type="Proteomes" id="UP000828941">
    <property type="component" value="Chromosome 13"/>
</dbReference>
<reference evidence="1 2" key="1">
    <citation type="journal article" date="2022" name="DNA Res.">
        <title>Chromosomal-level genome assembly of the orchid tree Bauhinia variegata (Leguminosae; Cercidoideae) supports the allotetraploid origin hypothesis of Bauhinia.</title>
        <authorList>
            <person name="Zhong Y."/>
            <person name="Chen Y."/>
            <person name="Zheng D."/>
            <person name="Pang J."/>
            <person name="Liu Y."/>
            <person name="Luo S."/>
            <person name="Meng S."/>
            <person name="Qian L."/>
            <person name="Wei D."/>
            <person name="Dai S."/>
            <person name="Zhou R."/>
        </authorList>
    </citation>
    <scope>NUCLEOTIDE SEQUENCE [LARGE SCALE GENOMIC DNA]</scope>
    <source>
        <strain evidence="1">BV-YZ2020</strain>
    </source>
</reference>
<keyword evidence="2" id="KW-1185">Reference proteome</keyword>
<gene>
    <name evidence="1" type="ORF">L6164_033020</name>
</gene>
<proteinExistence type="predicted"/>
<protein>
    <submittedName>
        <fullName evidence="1">Uncharacterized protein</fullName>
    </submittedName>
</protein>